<proteinExistence type="predicted"/>
<dbReference type="AlphaFoldDB" id="A0AAD8ERR3"/>
<dbReference type="Proteomes" id="UP001233999">
    <property type="component" value="Unassembled WGS sequence"/>
</dbReference>
<comment type="caution">
    <text evidence="1">The sequence shown here is derived from an EMBL/GenBank/DDBJ whole genome shotgun (WGS) entry which is preliminary data.</text>
</comment>
<evidence type="ECO:0000313" key="2">
    <source>
        <dbReference type="Proteomes" id="UP001233999"/>
    </source>
</evidence>
<gene>
    <name evidence="1" type="ORF">L9F63_009723</name>
</gene>
<accession>A0AAD8ERR3</accession>
<dbReference type="EMBL" id="JASPKZ010000461">
    <property type="protein sequence ID" value="KAJ9599981.1"/>
    <property type="molecule type" value="Genomic_DNA"/>
</dbReference>
<evidence type="ECO:0000313" key="1">
    <source>
        <dbReference type="EMBL" id="KAJ9599981.1"/>
    </source>
</evidence>
<reference evidence="1" key="1">
    <citation type="journal article" date="2023" name="IScience">
        <title>Live-bearing cockroach genome reveals convergent evolutionary mechanisms linked to viviparity in insects and beyond.</title>
        <authorList>
            <person name="Fouks B."/>
            <person name="Harrison M.C."/>
            <person name="Mikhailova A.A."/>
            <person name="Marchal E."/>
            <person name="English S."/>
            <person name="Carruthers M."/>
            <person name="Jennings E.C."/>
            <person name="Chiamaka E.L."/>
            <person name="Frigard R.A."/>
            <person name="Pippel M."/>
            <person name="Attardo G.M."/>
            <person name="Benoit J.B."/>
            <person name="Bornberg-Bauer E."/>
            <person name="Tobe S.S."/>
        </authorList>
    </citation>
    <scope>NUCLEOTIDE SEQUENCE</scope>
    <source>
        <strain evidence="1">Stay&amp;Tobe</strain>
    </source>
</reference>
<protein>
    <submittedName>
        <fullName evidence="1">Uncharacterized protein</fullName>
    </submittedName>
</protein>
<keyword evidence="2" id="KW-1185">Reference proteome</keyword>
<organism evidence="1 2">
    <name type="scientific">Diploptera punctata</name>
    <name type="common">Pacific beetle cockroach</name>
    <dbReference type="NCBI Taxonomy" id="6984"/>
    <lineage>
        <taxon>Eukaryota</taxon>
        <taxon>Metazoa</taxon>
        <taxon>Ecdysozoa</taxon>
        <taxon>Arthropoda</taxon>
        <taxon>Hexapoda</taxon>
        <taxon>Insecta</taxon>
        <taxon>Pterygota</taxon>
        <taxon>Neoptera</taxon>
        <taxon>Polyneoptera</taxon>
        <taxon>Dictyoptera</taxon>
        <taxon>Blattodea</taxon>
        <taxon>Blaberoidea</taxon>
        <taxon>Blaberidae</taxon>
        <taxon>Diplopterinae</taxon>
        <taxon>Diploptera</taxon>
    </lineage>
</organism>
<sequence length="113" mass="12962">MISFMSDKQTQTDDHLLEQFVLENPRRVLLILGLDADAILTKKVSPTEVTIPANVVRNHCGNNASKDWISQPHNFWHQQHQQHRFSAGDIDDRLRTVNPLTATRSLKFQPFSS</sequence>
<reference evidence="1" key="2">
    <citation type="submission" date="2023-05" db="EMBL/GenBank/DDBJ databases">
        <authorList>
            <person name="Fouks B."/>
        </authorList>
    </citation>
    <scope>NUCLEOTIDE SEQUENCE</scope>
    <source>
        <strain evidence="1">Stay&amp;Tobe</strain>
        <tissue evidence="1">Testes</tissue>
    </source>
</reference>
<name>A0AAD8ERR3_DIPPU</name>